<dbReference type="Proteomes" id="UP000732377">
    <property type="component" value="Unassembled WGS sequence"/>
</dbReference>
<dbReference type="Pfam" id="PF08708">
    <property type="entry name" value="PriCT_1"/>
    <property type="match status" value="1"/>
</dbReference>
<evidence type="ECO:0000259" key="1">
    <source>
        <dbReference type="SMART" id="SM00942"/>
    </source>
</evidence>
<name>A0A953IH68_SYMTR</name>
<feature type="non-terminal residue" evidence="2">
    <location>
        <position position="1"/>
    </location>
</feature>
<dbReference type="InterPro" id="IPR014820">
    <property type="entry name" value="PriCT_1"/>
</dbReference>
<proteinExistence type="predicted"/>
<dbReference type="AlphaFoldDB" id="A0A953IH68"/>
<sequence>AVAMEHLRWMVPASVFSAGSGRRRRRGEAAESGRRSDTGFLVFFRKADGRVAQQPFKSQRSIEAYLRQQLAADPAEHWCALQLTQYRAGRDGRRLAGGFTAATGRHILGVVVDMDGARMAPEYQYLLHHDVYSLMAIIDDRMSSLGIDCYRLVRSGPEGFHLYVPFLRPDGRPLRATEKNLAAWQKVADGLARYLEDLGADANAVKITQPFAVPGLPRAKHLGHIPYVVGGRDGARADIWGLLRSLSAHRMLLARERVSAPPEASDGSVGLQAILEDIRERASGVPVGYRNQVAHDVAVYLLAKGATPEQAWDAIVRWNQRNDVPLSIRELRTCLASAQRCRRAHPGKWAEMQRAPWRRLRSLLGLPVDRQGYLRRGRWRPLTPARSWEE</sequence>
<evidence type="ECO:0000313" key="2">
    <source>
        <dbReference type="EMBL" id="MBY6278545.1"/>
    </source>
</evidence>
<protein>
    <recommendedName>
        <fullName evidence="1">Primase C-terminal 1 domain-containing protein</fullName>
    </recommendedName>
</protein>
<accession>A0A953IH68</accession>
<dbReference type="SMART" id="SM00942">
    <property type="entry name" value="PriCT_1"/>
    <property type="match status" value="1"/>
</dbReference>
<feature type="domain" description="Primase C-terminal 1" evidence="1">
    <location>
        <begin position="280"/>
        <end position="342"/>
    </location>
</feature>
<gene>
    <name evidence="2" type="ORF">CWE10_20870</name>
</gene>
<feature type="non-terminal residue" evidence="2">
    <location>
        <position position="390"/>
    </location>
</feature>
<dbReference type="EMBL" id="PIUK01000588">
    <property type="protein sequence ID" value="MBY6278545.1"/>
    <property type="molecule type" value="Genomic_DNA"/>
</dbReference>
<reference evidence="2" key="1">
    <citation type="submission" date="2017-11" db="EMBL/GenBank/DDBJ databases">
        <title>Three new genomes from thermophilic consortium.</title>
        <authorList>
            <person name="Quaggio R."/>
            <person name="Amgarten D."/>
            <person name="Setubal J.C."/>
        </authorList>
    </citation>
    <scope>NUCLEOTIDE SEQUENCE</scope>
    <source>
        <strain evidence="2">ZCTH01-B2</strain>
    </source>
</reference>
<evidence type="ECO:0000313" key="3">
    <source>
        <dbReference type="Proteomes" id="UP000732377"/>
    </source>
</evidence>
<organism evidence="2 3">
    <name type="scientific">Symbiobacterium thermophilum</name>
    <dbReference type="NCBI Taxonomy" id="2734"/>
    <lineage>
        <taxon>Bacteria</taxon>
        <taxon>Bacillati</taxon>
        <taxon>Bacillota</taxon>
        <taxon>Clostridia</taxon>
        <taxon>Eubacteriales</taxon>
        <taxon>Symbiobacteriaceae</taxon>
        <taxon>Symbiobacterium</taxon>
    </lineage>
</organism>
<comment type="caution">
    <text evidence="2">The sequence shown here is derived from an EMBL/GenBank/DDBJ whole genome shotgun (WGS) entry which is preliminary data.</text>
</comment>